<reference evidence="2 3" key="1">
    <citation type="journal article" date="2014" name="Int. J. Syst. Evol. Microbiol.">
        <title>Complete genome sequence of Corynebacterium casei LMG S-19264T (=DSM 44701T), isolated from a smear-ripened cheese.</title>
        <authorList>
            <consortium name="US DOE Joint Genome Institute (JGI-PGF)"/>
            <person name="Walter F."/>
            <person name="Albersmeier A."/>
            <person name="Kalinowski J."/>
            <person name="Ruckert C."/>
        </authorList>
    </citation>
    <scope>NUCLEOTIDE SEQUENCE [LARGE SCALE GENOMIC DNA]</scope>
    <source>
        <strain evidence="2 3">CGMCC 1.15358</strain>
    </source>
</reference>
<evidence type="ECO:0000259" key="1">
    <source>
        <dbReference type="PROSITE" id="PS51819"/>
    </source>
</evidence>
<dbReference type="Pfam" id="PF00903">
    <property type="entry name" value="Glyoxalase"/>
    <property type="match status" value="2"/>
</dbReference>
<organism evidence="2 3">
    <name type="scientific">Croceicoccus pelagius</name>
    <dbReference type="NCBI Taxonomy" id="1703341"/>
    <lineage>
        <taxon>Bacteria</taxon>
        <taxon>Pseudomonadati</taxon>
        <taxon>Pseudomonadota</taxon>
        <taxon>Alphaproteobacteria</taxon>
        <taxon>Sphingomonadales</taxon>
        <taxon>Erythrobacteraceae</taxon>
        <taxon>Croceicoccus</taxon>
    </lineage>
</organism>
<evidence type="ECO:0000313" key="3">
    <source>
        <dbReference type="Proteomes" id="UP000598997"/>
    </source>
</evidence>
<accession>A0A917DEJ2</accession>
<proteinExistence type="predicted"/>
<dbReference type="PANTHER" id="PTHR33993">
    <property type="entry name" value="GLYOXALASE-RELATED"/>
    <property type="match status" value="1"/>
</dbReference>
<dbReference type="PANTHER" id="PTHR33993:SF14">
    <property type="entry name" value="GB|AAF24581.1"/>
    <property type="match status" value="1"/>
</dbReference>
<dbReference type="InterPro" id="IPR029068">
    <property type="entry name" value="Glyas_Bleomycin-R_OHBP_Dase"/>
</dbReference>
<evidence type="ECO:0000313" key="2">
    <source>
        <dbReference type="EMBL" id="GGD33738.1"/>
    </source>
</evidence>
<feature type="domain" description="VOC" evidence="1">
    <location>
        <begin position="7"/>
        <end position="128"/>
    </location>
</feature>
<protein>
    <submittedName>
        <fullName evidence="2">Glyoxalase</fullName>
    </submittedName>
</protein>
<dbReference type="InterPro" id="IPR004360">
    <property type="entry name" value="Glyas_Fos-R_dOase_dom"/>
</dbReference>
<keyword evidence="3" id="KW-1185">Reference proteome</keyword>
<dbReference type="Proteomes" id="UP000598997">
    <property type="component" value="Unassembled WGS sequence"/>
</dbReference>
<dbReference type="RefSeq" id="WP_066765271.1">
    <property type="nucleotide sequence ID" value="NZ_BMIO01000001.1"/>
</dbReference>
<dbReference type="AlphaFoldDB" id="A0A917DEJ2"/>
<comment type="caution">
    <text evidence="2">The sequence shown here is derived from an EMBL/GenBank/DDBJ whole genome shotgun (WGS) entry which is preliminary data.</text>
</comment>
<name>A0A917DEJ2_9SPHN</name>
<sequence>MTNMAGEPVWYELMTQDLSATRPFYMNVVRWKIGRSPEELEGVGDYEFIMREDGGLTGGAIQLTDEMTAGGARPMWTVYFAADDVDAAVARVKELGGSVLMEAHDLGDIGRLAFVADPHGIPFYLMRGNSPEKSQVYDTASTSFGQCGWNELTTPDLDASLAFYGELLGFAVNERMTMPGDAGDYCFLDLGDLRLGAAMTASDAWPAGWKPYFRVADVDGAKSAVDANGGKVLMGPHEVPGDEMILVAHDPEGSTFGLVAPKKA</sequence>
<dbReference type="CDD" id="cd07247">
    <property type="entry name" value="SgaA_N_like"/>
    <property type="match status" value="1"/>
</dbReference>
<dbReference type="InterPro" id="IPR037523">
    <property type="entry name" value="VOC_core"/>
</dbReference>
<dbReference type="Gene3D" id="3.10.180.10">
    <property type="entry name" value="2,3-Dihydroxybiphenyl 1,2-Dioxygenase, domain 1"/>
    <property type="match status" value="2"/>
</dbReference>
<gene>
    <name evidence="2" type="ORF">GCM10010989_04860</name>
</gene>
<dbReference type="OrthoDB" id="9793039at2"/>
<feature type="domain" description="VOC" evidence="1">
    <location>
        <begin position="146"/>
        <end position="261"/>
    </location>
</feature>
<dbReference type="PROSITE" id="PS51819">
    <property type="entry name" value="VOC"/>
    <property type="match status" value="2"/>
</dbReference>
<dbReference type="SUPFAM" id="SSF54593">
    <property type="entry name" value="Glyoxalase/Bleomycin resistance protein/Dihydroxybiphenyl dioxygenase"/>
    <property type="match status" value="2"/>
</dbReference>
<dbReference type="EMBL" id="BMIO01000001">
    <property type="protein sequence ID" value="GGD33738.1"/>
    <property type="molecule type" value="Genomic_DNA"/>
</dbReference>
<dbReference type="InterPro" id="IPR052164">
    <property type="entry name" value="Anthracycline_SecMetBiosynth"/>
</dbReference>